<dbReference type="EMBL" id="KL479128">
    <property type="protein sequence ID" value="KFO07383.1"/>
    <property type="molecule type" value="Genomic_DNA"/>
</dbReference>
<evidence type="ECO:0000313" key="1">
    <source>
        <dbReference type="EMBL" id="KFO07383.1"/>
    </source>
</evidence>
<evidence type="ECO:0000313" key="2">
    <source>
        <dbReference type="Proteomes" id="UP000053309"/>
    </source>
</evidence>
<protein>
    <submittedName>
        <fullName evidence="1">Uncharacterized protein</fullName>
    </submittedName>
</protein>
<gene>
    <name evidence="1" type="ORF">N312_02045</name>
</gene>
<accession>A0A087V441</accession>
<reference evidence="1 2" key="1">
    <citation type="submission" date="2014-04" db="EMBL/GenBank/DDBJ databases">
        <title>Genome evolution of avian class.</title>
        <authorList>
            <person name="Zhang G."/>
            <person name="Li C."/>
        </authorList>
    </citation>
    <scope>NUCLEOTIDE SEQUENCE [LARGE SCALE GENOMIC DNA]</scope>
    <source>
        <strain evidence="1">BGI_N312</strain>
    </source>
</reference>
<dbReference type="AlphaFoldDB" id="A0A087V441"/>
<organism evidence="1 2">
    <name type="scientific">Balearica regulorum gibbericeps</name>
    <name type="common">East African grey crowned-crane</name>
    <dbReference type="NCBI Taxonomy" id="100784"/>
    <lineage>
        <taxon>Eukaryota</taxon>
        <taxon>Metazoa</taxon>
        <taxon>Chordata</taxon>
        <taxon>Craniata</taxon>
        <taxon>Vertebrata</taxon>
        <taxon>Euteleostomi</taxon>
        <taxon>Archelosauria</taxon>
        <taxon>Archosauria</taxon>
        <taxon>Dinosauria</taxon>
        <taxon>Saurischia</taxon>
        <taxon>Theropoda</taxon>
        <taxon>Coelurosauria</taxon>
        <taxon>Aves</taxon>
        <taxon>Neognathae</taxon>
        <taxon>Neoaves</taxon>
        <taxon>Gruiformes</taxon>
        <taxon>Gruidae</taxon>
        <taxon>Balearica</taxon>
    </lineage>
</organism>
<sequence length="44" mass="4860">MIGRADIKGSKRDVAMNAWPPHTSYTCGKFSDAYCLKLKKPEGS</sequence>
<proteinExistence type="predicted"/>
<keyword evidence="2" id="KW-1185">Reference proteome</keyword>
<name>A0A087V441_BALRE</name>
<dbReference type="Proteomes" id="UP000053309">
    <property type="component" value="Unassembled WGS sequence"/>
</dbReference>